<dbReference type="GO" id="GO:0033499">
    <property type="term" value="P:galactose catabolic process via UDP-galactose, Leloir pathway"/>
    <property type="evidence" value="ECO:0007669"/>
    <property type="project" value="TreeGrafter"/>
</dbReference>
<evidence type="ECO:0000256" key="9">
    <source>
        <dbReference type="ARBA" id="ARBA00023277"/>
    </source>
</evidence>
<evidence type="ECO:0000256" key="3">
    <source>
        <dbReference type="ARBA" id="ARBA00004947"/>
    </source>
</evidence>
<reference evidence="12 13" key="1">
    <citation type="submission" date="2017-10" db="EMBL/GenBank/DDBJ databases">
        <title>Genomics of the genus Arcobacter.</title>
        <authorList>
            <person name="Perez-Cataluna A."/>
            <person name="Figueras M.J."/>
        </authorList>
    </citation>
    <scope>NUCLEOTIDE SEQUENCE [LARGE SCALE GENOMIC DNA]</scope>
    <source>
        <strain evidence="12 13">F26</strain>
    </source>
</reference>
<comment type="subunit">
    <text evidence="10">Homodimer.</text>
</comment>
<feature type="domain" description="NAD-dependent epimerase/dehydratase" evidence="11">
    <location>
        <begin position="3"/>
        <end position="264"/>
    </location>
</feature>
<evidence type="ECO:0000313" key="12">
    <source>
        <dbReference type="EMBL" id="RXJ82839.1"/>
    </source>
</evidence>
<dbReference type="EMBL" id="PDJZ01000026">
    <property type="protein sequence ID" value="RXJ82839.1"/>
    <property type="molecule type" value="Genomic_DNA"/>
</dbReference>
<dbReference type="InterPro" id="IPR001509">
    <property type="entry name" value="Epimerase_deHydtase"/>
</dbReference>
<evidence type="ECO:0000256" key="2">
    <source>
        <dbReference type="ARBA" id="ARBA00001911"/>
    </source>
</evidence>
<evidence type="ECO:0000256" key="8">
    <source>
        <dbReference type="ARBA" id="ARBA00023235"/>
    </source>
</evidence>
<proteinExistence type="inferred from homology"/>
<dbReference type="InterPro" id="IPR036291">
    <property type="entry name" value="NAD(P)-bd_dom_sf"/>
</dbReference>
<name>A0A4Q0Z9Q9_9BACT</name>
<evidence type="ECO:0000313" key="13">
    <source>
        <dbReference type="Proteomes" id="UP000290870"/>
    </source>
</evidence>
<dbReference type="SUPFAM" id="SSF51735">
    <property type="entry name" value="NAD(P)-binding Rossmann-fold domains"/>
    <property type="match status" value="1"/>
</dbReference>
<evidence type="ECO:0000256" key="7">
    <source>
        <dbReference type="ARBA" id="ARBA00023027"/>
    </source>
</evidence>
<comment type="cofactor">
    <cofactor evidence="2 10">
        <name>NAD(+)</name>
        <dbReference type="ChEBI" id="CHEBI:57540"/>
    </cofactor>
</comment>
<evidence type="ECO:0000256" key="5">
    <source>
        <dbReference type="ARBA" id="ARBA00013189"/>
    </source>
</evidence>
<keyword evidence="8 10" id="KW-0413">Isomerase</keyword>
<evidence type="ECO:0000256" key="4">
    <source>
        <dbReference type="ARBA" id="ARBA00007637"/>
    </source>
</evidence>
<evidence type="ECO:0000256" key="1">
    <source>
        <dbReference type="ARBA" id="ARBA00000083"/>
    </source>
</evidence>
<dbReference type="GO" id="GO:0003978">
    <property type="term" value="F:UDP-glucose 4-epimerase activity"/>
    <property type="evidence" value="ECO:0007669"/>
    <property type="project" value="UniProtKB-UniRule"/>
</dbReference>
<comment type="caution">
    <text evidence="12">The sequence shown here is derived from an EMBL/GenBank/DDBJ whole genome shotgun (WGS) entry which is preliminary data.</text>
</comment>
<dbReference type="EC" id="5.1.3.2" evidence="5 10"/>
<organism evidence="12 13">
    <name type="scientific">Arcobacter cloacae</name>
    <dbReference type="NCBI Taxonomy" id="1054034"/>
    <lineage>
        <taxon>Bacteria</taxon>
        <taxon>Pseudomonadati</taxon>
        <taxon>Campylobacterota</taxon>
        <taxon>Epsilonproteobacteria</taxon>
        <taxon>Campylobacterales</taxon>
        <taxon>Arcobacteraceae</taxon>
        <taxon>Arcobacter</taxon>
    </lineage>
</organism>
<dbReference type="UniPathway" id="UPA00214"/>
<dbReference type="CDD" id="cd05247">
    <property type="entry name" value="UDP_G4E_1_SDR_e"/>
    <property type="match status" value="1"/>
</dbReference>
<keyword evidence="7 10" id="KW-0520">NAD</keyword>
<dbReference type="RefSeq" id="WP_128987604.1">
    <property type="nucleotide sequence ID" value="NZ_PDJZ01000026.1"/>
</dbReference>
<dbReference type="OrthoDB" id="9801785at2"/>
<dbReference type="AlphaFoldDB" id="A0A4Q0Z9Q9"/>
<evidence type="ECO:0000256" key="10">
    <source>
        <dbReference type="RuleBase" id="RU366046"/>
    </source>
</evidence>
<comment type="catalytic activity">
    <reaction evidence="1 10">
        <text>UDP-alpha-D-glucose = UDP-alpha-D-galactose</text>
        <dbReference type="Rhea" id="RHEA:22168"/>
        <dbReference type="ChEBI" id="CHEBI:58885"/>
        <dbReference type="ChEBI" id="CHEBI:66914"/>
        <dbReference type="EC" id="5.1.3.2"/>
    </reaction>
</comment>
<dbReference type="Pfam" id="PF01370">
    <property type="entry name" value="Epimerase"/>
    <property type="match status" value="1"/>
</dbReference>
<gene>
    <name evidence="12" type="primary">galE</name>
    <name evidence="12" type="ORF">CRU90_12485</name>
</gene>
<accession>A0A4Q0Z9Q9</accession>
<comment type="pathway">
    <text evidence="3 10">Carbohydrate metabolism; galactose metabolism.</text>
</comment>
<dbReference type="PANTHER" id="PTHR43725:SF53">
    <property type="entry name" value="UDP-ARABINOSE 4-EPIMERASE 1"/>
    <property type="match status" value="1"/>
</dbReference>
<evidence type="ECO:0000256" key="6">
    <source>
        <dbReference type="ARBA" id="ARBA00018569"/>
    </source>
</evidence>
<dbReference type="PANTHER" id="PTHR43725">
    <property type="entry name" value="UDP-GLUCOSE 4-EPIMERASE"/>
    <property type="match status" value="1"/>
</dbReference>
<protein>
    <recommendedName>
        <fullName evidence="6 10">UDP-glucose 4-epimerase</fullName>
        <ecNumber evidence="5 10">5.1.3.2</ecNumber>
    </recommendedName>
</protein>
<evidence type="ECO:0000259" key="11">
    <source>
        <dbReference type="Pfam" id="PF01370"/>
    </source>
</evidence>
<dbReference type="InterPro" id="IPR005886">
    <property type="entry name" value="UDP_G4E"/>
</dbReference>
<keyword evidence="9 10" id="KW-0119">Carbohydrate metabolism</keyword>
<dbReference type="Gene3D" id="3.40.50.720">
    <property type="entry name" value="NAD(P)-binding Rossmann-like Domain"/>
    <property type="match status" value="1"/>
</dbReference>
<dbReference type="NCBIfam" id="TIGR01179">
    <property type="entry name" value="galE"/>
    <property type="match status" value="1"/>
</dbReference>
<dbReference type="Proteomes" id="UP000290870">
    <property type="component" value="Unassembled WGS sequence"/>
</dbReference>
<sequence>MQILVTGAAGYIGSHVVKQLLEQTDYKIVIIDNLSTGFDSTIETLKSLDTTKSRIKFYNQDLSNWSEIEKIFEENCIKEIIHFAAFSQVAESMKNPIKYYSNNTINTTNLINIATKYGVKKFIFSSTAAVYGEVSSENIPIKESLITNPINPYGSSKLFSESIIKDVASIKNDFKYIILRYFNVAGADLDGKVGECHNPETHLIPLVIKTALGKRESIKIFGDDYDTPDGTCIRDYIHVCDLADAHIEALKYLDTNESDTFNCGYGYGYSVKEVVEMVKKVSNVEFKIEIEKRRVGDPAVLISDNTKIKTKMNWTPKYNDLELICKTALEWEKRI</sequence>
<dbReference type="Gene3D" id="3.90.25.10">
    <property type="entry name" value="UDP-galactose 4-epimerase, domain 1"/>
    <property type="match status" value="1"/>
</dbReference>
<comment type="similarity">
    <text evidence="4 10">Belongs to the NAD(P)-dependent epimerase/dehydratase family.</text>
</comment>